<dbReference type="Pfam" id="PF02470">
    <property type="entry name" value="MlaD"/>
    <property type="match status" value="1"/>
</dbReference>
<sequence>MTKTKLENLRLGVFVVTGTVLLLFAAFLIGNRQNMFGKTFGISAIFKNATGLQNGNNVRFSGINVGTVNGIEIINDTTIRVLMRIEDDMRKHIKKNALASIGSNGLVGSMLINITPGEGPSELIVPGDELQSRSKVGTQDMMSTLNITNDNAALLTIDLLKVSKALTEGQGTLGRLLNDTILADHLEQTLQNFKQTSENADTAMDELNRFVRNLNLEESVAGVLLSDTISGGRIKKIIQNLDNSSFQIEKITMDLNDIVNDIKVGNGAIGYLSKDTVLVNQLDRTMRNIEEGTGRFNENMEALKHNFLTRGYFRKLERQKKKEEKR</sequence>
<name>A0ABU7IGE8_9FLAO</name>
<reference evidence="3 4" key="1">
    <citation type="submission" date="2024-01" db="EMBL/GenBank/DDBJ databases">
        <title>Maribacter spp. originated from different algae showed divergent polysaccharides utilization ability.</title>
        <authorList>
            <person name="Wang H."/>
            <person name="Wu Y."/>
        </authorList>
    </citation>
    <scope>NUCLEOTIDE SEQUENCE [LARGE SCALE GENOMIC DNA]</scope>
    <source>
        <strain evidence="3 4">KPT27_14</strain>
    </source>
</reference>
<evidence type="ECO:0000313" key="4">
    <source>
        <dbReference type="Proteomes" id="UP001343698"/>
    </source>
</evidence>
<keyword evidence="1" id="KW-1133">Transmembrane helix</keyword>
<dbReference type="RefSeq" id="WP_272636702.1">
    <property type="nucleotide sequence ID" value="NZ_JAZDDF010000001.1"/>
</dbReference>
<organism evidence="3 4">
    <name type="scientific">Maribacter flavus</name>
    <dbReference type="NCBI Taxonomy" id="1658664"/>
    <lineage>
        <taxon>Bacteria</taxon>
        <taxon>Pseudomonadati</taxon>
        <taxon>Bacteroidota</taxon>
        <taxon>Flavobacteriia</taxon>
        <taxon>Flavobacteriales</taxon>
        <taxon>Flavobacteriaceae</taxon>
        <taxon>Maribacter</taxon>
    </lineage>
</organism>
<evidence type="ECO:0000313" key="3">
    <source>
        <dbReference type="EMBL" id="MEE1971921.1"/>
    </source>
</evidence>
<evidence type="ECO:0000256" key="1">
    <source>
        <dbReference type="SAM" id="Phobius"/>
    </source>
</evidence>
<evidence type="ECO:0000259" key="2">
    <source>
        <dbReference type="Pfam" id="PF02470"/>
    </source>
</evidence>
<comment type="caution">
    <text evidence="3">The sequence shown here is derived from an EMBL/GenBank/DDBJ whole genome shotgun (WGS) entry which is preliminary data.</text>
</comment>
<accession>A0ABU7IGE8</accession>
<dbReference type="InterPro" id="IPR052336">
    <property type="entry name" value="MlaD_Phospholipid_Transporter"/>
</dbReference>
<dbReference type="PANTHER" id="PTHR33371:SF4">
    <property type="entry name" value="INTERMEMBRANE PHOSPHOLIPID TRANSPORT SYSTEM BINDING PROTEIN MLAD"/>
    <property type="match status" value="1"/>
</dbReference>
<dbReference type="PANTHER" id="PTHR33371">
    <property type="entry name" value="INTERMEMBRANE PHOSPHOLIPID TRANSPORT SYSTEM BINDING PROTEIN MLAD-RELATED"/>
    <property type="match status" value="1"/>
</dbReference>
<keyword evidence="1" id="KW-0472">Membrane</keyword>
<dbReference type="EMBL" id="JAZDDF010000001">
    <property type="protein sequence ID" value="MEE1971921.1"/>
    <property type="molecule type" value="Genomic_DNA"/>
</dbReference>
<dbReference type="Proteomes" id="UP001343698">
    <property type="component" value="Unassembled WGS sequence"/>
</dbReference>
<gene>
    <name evidence="3" type="ORF">V1H85_05655</name>
</gene>
<dbReference type="InterPro" id="IPR003399">
    <property type="entry name" value="Mce/MlaD"/>
</dbReference>
<protein>
    <submittedName>
        <fullName evidence="3">MlaD family protein</fullName>
    </submittedName>
</protein>
<keyword evidence="1" id="KW-0812">Transmembrane</keyword>
<feature type="transmembrane region" description="Helical" evidence="1">
    <location>
        <begin position="12"/>
        <end position="30"/>
    </location>
</feature>
<keyword evidence="4" id="KW-1185">Reference proteome</keyword>
<proteinExistence type="predicted"/>
<feature type="domain" description="Mce/MlaD" evidence="2">
    <location>
        <begin position="42"/>
        <end position="117"/>
    </location>
</feature>